<keyword evidence="3" id="KW-0663">Pyridoxal phosphate</keyword>
<reference evidence="8 9" key="2">
    <citation type="journal article" date="2015" name="MBio">
        <title>Genome-Resolved Metagenomic Analysis Reveals Roles for Candidate Phyla and Other Microbial Community Members in Biogeochemical Transformations in Oil Reservoirs.</title>
        <authorList>
            <person name="Hu P."/>
            <person name="Tom L."/>
            <person name="Singh A."/>
            <person name="Thomas B.C."/>
            <person name="Baker B.J."/>
            <person name="Piceno Y.M."/>
            <person name="Andersen G.L."/>
            <person name="Banfield J.F."/>
        </authorList>
    </citation>
    <scope>NUCLEOTIDE SEQUENCE [LARGE SCALE GENOMIC DNA]</scope>
    <source>
        <strain evidence="6">57_489</strain>
    </source>
</reference>
<evidence type="ECO:0000313" key="9">
    <source>
        <dbReference type="Proteomes" id="UP000057043"/>
    </source>
</evidence>
<evidence type="ECO:0000256" key="3">
    <source>
        <dbReference type="ARBA" id="ARBA00022898"/>
    </source>
</evidence>
<evidence type="ECO:0000256" key="1">
    <source>
        <dbReference type="ARBA" id="ARBA00022545"/>
    </source>
</evidence>
<evidence type="ECO:0000256" key="4">
    <source>
        <dbReference type="NCBIfam" id="TIGR03844"/>
    </source>
</evidence>
<organism evidence="6 9">
    <name type="scientific">Methanothrix harundinacea</name>
    <dbReference type="NCBI Taxonomy" id="301375"/>
    <lineage>
        <taxon>Archaea</taxon>
        <taxon>Methanobacteriati</taxon>
        <taxon>Methanobacteriota</taxon>
        <taxon>Stenosarchaea group</taxon>
        <taxon>Methanomicrobia</taxon>
        <taxon>Methanotrichales</taxon>
        <taxon>Methanotrichaceae</taxon>
        <taxon>Methanothrix</taxon>
    </lineage>
</organism>
<evidence type="ECO:0000313" key="6">
    <source>
        <dbReference type="EMBL" id="KUK44858.1"/>
    </source>
</evidence>
<proteinExistence type="predicted"/>
<evidence type="ECO:0000259" key="5">
    <source>
        <dbReference type="Pfam" id="PF00291"/>
    </source>
</evidence>
<dbReference type="GO" id="GO:0019295">
    <property type="term" value="P:coenzyme M biosynthetic process"/>
    <property type="evidence" value="ECO:0007669"/>
    <property type="project" value="UniProtKB-KW"/>
</dbReference>
<dbReference type="Pfam" id="PF00291">
    <property type="entry name" value="PALP"/>
    <property type="match status" value="1"/>
</dbReference>
<gene>
    <name evidence="6" type="ORF">XD72_0757</name>
    <name evidence="7" type="ORF">XE07_1150</name>
</gene>
<dbReference type="SUPFAM" id="SSF53686">
    <property type="entry name" value="Tryptophan synthase beta subunit-like PLP-dependent enzymes"/>
    <property type="match status" value="1"/>
</dbReference>
<dbReference type="Proteomes" id="UP000057043">
    <property type="component" value="Unassembled WGS sequence"/>
</dbReference>
<protein>
    <recommendedName>
        <fullName evidence="4">Cysteate synthase</fullName>
        <ecNumber evidence="4">2.5.1.76</ecNumber>
    </recommendedName>
</protein>
<dbReference type="PATRIC" id="fig|301375.6.peg.36"/>
<dbReference type="InterPro" id="IPR022401">
    <property type="entry name" value="Cysteate_synthase"/>
</dbReference>
<evidence type="ECO:0000313" key="7">
    <source>
        <dbReference type="EMBL" id="KUK96392.1"/>
    </source>
</evidence>
<dbReference type="GO" id="GO:0030170">
    <property type="term" value="F:pyridoxal phosphate binding"/>
    <property type="evidence" value="ECO:0007669"/>
    <property type="project" value="UniProtKB-UniRule"/>
</dbReference>
<dbReference type="EMBL" id="LGHB01000014">
    <property type="protein sequence ID" value="KUK96392.1"/>
    <property type="molecule type" value="Genomic_DNA"/>
</dbReference>
<evidence type="ECO:0000256" key="2">
    <source>
        <dbReference type="ARBA" id="ARBA00022679"/>
    </source>
</evidence>
<dbReference type="GO" id="GO:0044686">
    <property type="term" value="F:cysteate synthase activity"/>
    <property type="evidence" value="ECO:0007669"/>
    <property type="project" value="UniProtKB-EC"/>
</dbReference>
<dbReference type="EMBL" id="LGFT01000013">
    <property type="protein sequence ID" value="KUK44858.1"/>
    <property type="molecule type" value="Genomic_DNA"/>
</dbReference>
<keyword evidence="1" id="KW-0174">Coenzyme M biosynthesis</keyword>
<dbReference type="EC" id="2.5.1.76" evidence="4"/>
<accession>A0A117LFU8</accession>
<name>A0A117LFU8_9EURY</name>
<dbReference type="InterPro" id="IPR001926">
    <property type="entry name" value="TrpB-like_PALP"/>
</dbReference>
<keyword evidence="2" id="KW-0808">Transferase</keyword>
<feature type="domain" description="Tryptophan synthase beta chain-like PALP" evidence="5">
    <location>
        <begin position="100"/>
        <end position="374"/>
    </location>
</feature>
<dbReference type="Gene3D" id="3.40.50.1100">
    <property type="match status" value="2"/>
</dbReference>
<dbReference type="NCBIfam" id="TIGR03844">
    <property type="entry name" value="cysteate_syn"/>
    <property type="match status" value="1"/>
</dbReference>
<dbReference type="Proteomes" id="UP000053961">
    <property type="component" value="Unassembled WGS sequence"/>
</dbReference>
<reference evidence="7" key="1">
    <citation type="journal article" date="2015" name="MBio">
        <title>Genome-resolved metagenomic analysis reveals roles for candidate phyla and other microbial community members in biogeochemical transformations in oil reservoirs.</title>
        <authorList>
            <person name="Hu P."/>
            <person name="Tom L."/>
            <person name="Singh A."/>
            <person name="Thomas B.C."/>
            <person name="Baker B.J."/>
            <person name="Piceno Y.M."/>
            <person name="Andersen G.L."/>
            <person name="Banfield J.F."/>
        </authorList>
    </citation>
    <scope>NUCLEOTIDE SEQUENCE [LARGE SCALE GENOMIC DNA]</scope>
    <source>
        <strain evidence="7">56_747</strain>
    </source>
</reference>
<dbReference type="InterPro" id="IPR036052">
    <property type="entry name" value="TrpB-like_PALP_sf"/>
</dbReference>
<evidence type="ECO:0000313" key="8">
    <source>
        <dbReference type="Proteomes" id="UP000053961"/>
    </source>
</evidence>
<comment type="caution">
    <text evidence="6">The sequence shown here is derived from an EMBL/GenBank/DDBJ whole genome shotgun (WGS) entry which is preliminary data.</text>
</comment>
<dbReference type="AlphaFoldDB" id="A0A117LFU8"/>
<sequence length="424" mass="46383">MGEYLVRCMGCGGVQPPHALNCQNDDSLLRTEYFTKRLITRDDLPGLWKFYDWLPVKKTLPGSGEKPVTYRSEGIARELGLENLYISFSGYWPERGAKMTTCSFKDLEAPPTVERMVERKDDQILVVASAGNTARAFAQAASAAHIPLILVVPPTALDRLWISQRPSDSICVISVKGDYTEAIDFAARLAARSRFVGEGGARNVARRDGMGVVMLDGVLSMKSLPEHYFQAIGSGTGGIAAWEASIRLIEDGRFGQHLPKLHLSQNSPCAPIFYAWTGSMMVAGRCPEGMYDDVLYNRKPPYSVKGGVKEALEETHGEVYGISNKEARLSQKIFEEAEDIDIVPAAAVAVAALQKAVRSGTVEKKDFILLNITGGGVSRAKEELDMFMLKCDIEVEPSALSSALPSPSDNDLLAEIFEILGRRS</sequence>